<sequence length="192" mass="21384">MSHRRLPAALHRLCAVCLLACAALVAAAGEGGFTVTELRARLAADRYLVDAVIDYRFSDTAEEALFNGVPLTLQIHLQLRRQGAWIWESDVVDARLLYRVRYQALSELYEITDLQSGGSQTFVTREGALDALGRLSGIHLVRADALEPGAAYRLSLRTALDIDALPLPLRPTAYLTPAWNLESEWKEWLLRP</sequence>
<dbReference type="Proteomes" id="UP000250928">
    <property type="component" value="Unassembled WGS sequence"/>
</dbReference>
<organism evidence="2 3">
    <name type="scientific">Candidatus Sedimenticola endophacoides</name>
    <dbReference type="NCBI Taxonomy" id="2548426"/>
    <lineage>
        <taxon>Bacteria</taxon>
        <taxon>Pseudomonadati</taxon>
        <taxon>Pseudomonadota</taxon>
        <taxon>Gammaproteobacteria</taxon>
        <taxon>Chromatiales</taxon>
        <taxon>Sedimenticolaceae</taxon>
        <taxon>Sedimenticola</taxon>
    </lineage>
</organism>
<accession>A0A6N4DZW6</accession>
<proteinExistence type="predicted"/>
<evidence type="ECO:0000256" key="1">
    <source>
        <dbReference type="SAM" id="SignalP"/>
    </source>
</evidence>
<dbReference type="InterPro" id="IPR025500">
    <property type="entry name" value="DUF4390"/>
</dbReference>
<feature type="signal peptide" evidence="1">
    <location>
        <begin position="1"/>
        <end position="28"/>
    </location>
</feature>
<evidence type="ECO:0000313" key="2">
    <source>
        <dbReference type="EMBL" id="PUE02917.1"/>
    </source>
</evidence>
<protein>
    <submittedName>
        <fullName evidence="2">DUF4390 domain-containing protein</fullName>
    </submittedName>
</protein>
<reference evidence="2 3" key="1">
    <citation type="submission" date="2018-01" db="EMBL/GenBank/DDBJ databases">
        <title>Novel co-symbiosis in the lucinid bivalve Phacoides pectinatus.</title>
        <authorList>
            <person name="Lim S.J."/>
            <person name="Davis B.G."/>
            <person name="Gill D.E."/>
            <person name="Engel A.S."/>
            <person name="Anderson L.C."/>
            <person name="Campbell B.J."/>
        </authorList>
    </citation>
    <scope>NUCLEOTIDE SEQUENCE [LARGE SCALE GENOMIC DNA]</scope>
    <source>
        <strain evidence="2">N3_P5</strain>
    </source>
</reference>
<name>A0A6N4DZW6_9GAMM</name>
<comment type="caution">
    <text evidence="2">The sequence shown here is derived from an EMBL/GenBank/DDBJ whole genome shotgun (WGS) entry which is preliminary data.</text>
</comment>
<keyword evidence="1" id="KW-0732">Signal</keyword>
<dbReference type="AlphaFoldDB" id="A0A6N4DZW6"/>
<evidence type="ECO:0000313" key="3">
    <source>
        <dbReference type="Proteomes" id="UP000250928"/>
    </source>
</evidence>
<gene>
    <name evidence="2" type="ORF">C3L24_05355</name>
</gene>
<dbReference type="EMBL" id="PQCO01000170">
    <property type="protein sequence ID" value="PUE02917.1"/>
    <property type="molecule type" value="Genomic_DNA"/>
</dbReference>
<feature type="chain" id="PRO_5027097354" evidence="1">
    <location>
        <begin position="29"/>
        <end position="192"/>
    </location>
</feature>
<dbReference type="Pfam" id="PF14334">
    <property type="entry name" value="DUF4390"/>
    <property type="match status" value="1"/>
</dbReference>